<evidence type="ECO:0000313" key="3">
    <source>
        <dbReference type="Proteomes" id="UP000837801"/>
    </source>
</evidence>
<evidence type="ECO:0000313" key="2">
    <source>
        <dbReference type="EMBL" id="CAH2354860.1"/>
    </source>
</evidence>
<protein>
    <submittedName>
        <fullName evidence="2">Uncharacterized protein</fullName>
    </submittedName>
</protein>
<comment type="caution">
    <text evidence="2">The sequence shown here is derived from an EMBL/GenBank/DDBJ whole genome shotgun (WGS) entry which is preliminary data.</text>
</comment>
<dbReference type="Proteomes" id="UP000837801">
    <property type="component" value="Unassembled WGS sequence"/>
</dbReference>
<keyword evidence="1" id="KW-1133">Transmembrane helix</keyword>
<evidence type="ECO:0000256" key="1">
    <source>
        <dbReference type="SAM" id="Phobius"/>
    </source>
</evidence>
<feature type="transmembrane region" description="Helical" evidence="1">
    <location>
        <begin position="50"/>
        <end position="74"/>
    </location>
</feature>
<accession>A0A9P0QUM7</accession>
<keyword evidence="3" id="KW-1185">Reference proteome</keyword>
<keyword evidence="1" id="KW-0472">Membrane</keyword>
<reference evidence="2" key="1">
    <citation type="submission" date="2022-03" db="EMBL/GenBank/DDBJ databases">
        <authorList>
            <person name="Legras J.-L."/>
            <person name="Devillers H."/>
            <person name="Grondin C."/>
        </authorList>
    </citation>
    <scope>NUCLEOTIDE SEQUENCE</scope>
    <source>
        <strain evidence="2">CLIB 1423</strain>
    </source>
</reference>
<dbReference type="EMBL" id="CAKXYY010000019">
    <property type="protein sequence ID" value="CAH2354860.1"/>
    <property type="molecule type" value="Genomic_DNA"/>
</dbReference>
<proteinExistence type="predicted"/>
<dbReference type="AlphaFoldDB" id="A0A9P0QUM7"/>
<organism evidence="2 3">
    <name type="scientific">[Candida] railenensis</name>
    <dbReference type="NCBI Taxonomy" id="45579"/>
    <lineage>
        <taxon>Eukaryota</taxon>
        <taxon>Fungi</taxon>
        <taxon>Dikarya</taxon>
        <taxon>Ascomycota</taxon>
        <taxon>Saccharomycotina</taxon>
        <taxon>Pichiomycetes</taxon>
        <taxon>Debaryomycetaceae</taxon>
        <taxon>Kurtzmaniella</taxon>
    </lineage>
</organism>
<gene>
    <name evidence="2" type="ORF">CLIB1423_19S01640</name>
</gene>
<keyword evidence="1" id="KW-0812">Transmembrane</keyword>
<name>A0A9P0QUM7_9ASCO</name>
<feature type="transmembrane region" description="Helical" evidence="1">
    <location>
        <begin position="20"/>
        <end position="38"/>
    </location>
</feature>
<sequence length="93" mass="10837">MSQVSSFITPKLVHDAQFSLSSFVALMFLLFHYALIMRQLLRDPYMETKLILAHGSLFVLNLIATGYVVLYVIYPYVYREELLEEKKADKKSE</sequence>